<proteinExistence type="predicted"/>
<dbReference type="SUPFAM" id="SSF47413">
    <property type="entry name" value="lambda repressor-like DNA-binding domains"/>
    <property type="match status" value="1"/>
</dbReference>
<dbReference type="InterPro" id="IPR001387">
    <property type="entry name" value="Cro/C1-type_HTH"/>
</dbReference>
<feature type="coiled-coil region" evidence="1">
    <location>
        <begin position="69"/>
        <end position="103"/>
    </location>
</feature>
<dbReference type="RefSeq" id="WP_146374699.1">
    <property type="nucleotide sequence ID" value="NZ_VOHW01000001.1"/>
</dbReference>
<dbReference type="GO" id="GO:0003677">
    <property type="term" value="F:DNA binding"/>
    <property type="evidence" value="ECO:0007669"/>
    <property type="project" value="InterPro"/>
</dbReference>
<dbReference type="AlphaFoldDB" id="A0A5C6KQR8"/>
<comment type="caution">
    <text evidence="3">The sequence shown here is derived from an EMBL/GenBank/DDBJ whole genome shotgun (WGS) entry which is preliminary data.</text>
</comment>
<feature type="domain" description="HTH cro/C1-type" evidence="2">
    <location>
        <begin position="7"/>
        <end position="60"/>
    </location>
</feature>
<reference evidence="3 4" key="1">
    <citation type="submission" date="2019-07" db="EMBL/GenBank/DDBJ databases">
        <title>Genome sequencing of Parabacteroides distasonis iSURF_7.</title>
        <authorList>
            <person name="Degefu H.N."/>
            <person name="Ruoff K.L."/>
            <person name="Price C.E."/>
            <person name="Valls R.A."/>
            <person name="O'Toole G.A."/>
        </authorList>
    </citation>
    <scope>NUCLEOTIDE SEQUENCE [LARGE SCALE GENOMIC DNA]</scope>
    <source>
        <strain evidence="3 4">CFPLTA003_1B</strain>
    </source>
</reference>
<name>A0A5C6KQR8_PARDI</name>
<evidence type="ECO:0000256" key="1">
    <source>
        <dbReference type="SAM" id="Coils"/>
    </source>
</evidence>
<gene>
    <name evidence="3" type="ORF">FSA05_00350</name>
</gene>
<accession>A0A5C6KQR8</accession>
<dbReference type="InterPro" id="IPR010982">
    <property type="entry name" value="Lambda_DNA-bd_dom_sf"/>
</dbReference>
<organism evidence="3 4">
    <name type="scientific">Parabacteroides distasonis</name>
    <dbReference type="NCBI Taxonomy" id="823"/>
    <lineage>
        <taxon>Bacteria</taxon>
        <taxon>Pseudomonadati</taxon>
        <taxon>Bacteroidota</taxon>
        <taxon>Bacteroidia</taxon>
        <taxon>Bacteroidales</taxon>
        <taxon>Tannerellaceae</taxon>
        <taxon>Parabacteroides</taxon>
    </lineage>
</organism>
<evidence type="ECO:0000259" key="2">
    <source>
        <dbReference type="PROSITE" id="PS50943"/>
    </source>
</evidence>
<evidence type="ECO:0000313" key="4">
    <source>
        <dbReference type="Proteomes" id="UP000315827"/>
    </source>
</evidence>
<dbReference type="Gene3D" id="1.10.260.40">
    <property type="entry name" value="lambda repressor-like DNA-binding domains"/>
    <property type="match status" value="1"/>
</dbReference>
<protein>
    <recommendedName>
        <fullName evidence="2">HTH cro/C1-type domain-containing protein</fullName>
    </recommendedName>
</protein>
<dbReference type="CDD" id="cd00093">
    <property type="entry name" value="HTH_XRE"/>
    <property type="match status" value="1"/>
</dbReference>
<keyword evidence="1" id="KW-0175">Coiled coil</keyword>
<dbReference type="PROSITE" id="PS50943">
    <property type="entry name" value="HTH_CROC1"/>
    <property type="match status" value="1"/>
</dbReference>
<dbReference type="Proteomes" id="UP000315827">
    <property type="component" value="Unassembled WGS sequence"/>
</dbReference>
<dbReference type="EMBL" id="VOHW01000001">
    <property type="protein sequence ID" value="TWV64108.1"/>
    <property type="molecule type" value="Genomic_DNA"/>
</dbReference>
<sequence>MDIGLKIKELASKEKLEIPELATKLGKSKQAVYDMLSKQDLNTSVLRELASIFNVPITAFFQEDVENSVLNIQEELVLAHQEIERLRKEVEELRSGKKTSTRVVVELDVDTDEFIKMGLKDKIIQILNK</sequence>
<evidence type="ECO:0000313" key="3">
    <source>
        <dbReference type="EMBL" id="TWV64108.1"/>
    </source>
</evidence>